<dbReference type="Pfam" id="PF03489">
    <property type="entry name" value="SapB_2"/>
    <property type="match status" value="6"/>
</dbReference>
<evidence type="ECO:0000313" key="16">
    <source>
        <dbReference type="Proteomes" id="UP001231518"/>
    </source>
</evidence>
<keyword evidence="3" id="KW-0964">Secreted</keyword>
<keyword evidence="8" id="KW-0325">Glycoprotein</keyword>
<dbReference type="GO" id="GO:0007585">
    <property type="term" value="P:respiratory gaseous exchange by respiratory system"/>
    <property type="evidence" value="ECO:0007669"/>
    <property type="project" value="UniProtKB-KW"/>
</dbReference>
<dbReference type="EMBL" id="JARGEI010000013">
    <property type="protein sequence ID" value="KAJ8721344.1"/>
    <property type="molecule type" value="Genomic_DNA"/>
</dbReference>
<dbReference type="Gene3D" id="1.10.225.10">
    <property type="entry name" value="Saposin-like"/>
    <property type="match status" value="7"/>
</dbReference>
<evidence type="ECO:0000259" key="14">
    <source>
        <dbReference type="PROSITE" id="PS51110"/>
    </source>
</evidence>
<dbReference type="GO" id="GO:0005576">
    <property type="term" value="C:extracellular region"/>
    <property type="evidence" value="ECO:0007669"/>
    <property type="project" value="UniProtKB-SubCell"/>
</dbReference>
<feature type="domain" description="Saposin B-type" evidence="13">
    <location>
        <begin position="800"/>
        <end position="881"/>
    </location>
</feature>
<evidence type="ECO:0000313" key="15">
    <source>
        <dbReference type="EMBL" id="KAJ8721344.1"/>
    </source>
</evidence>
<dbReference type="SMART" id="SM00162">
    <property type="entry name" value="SAPA"/>
    <property type="match status" value="2"/>
</dbReference>
<dbReference type="InterPro" id="IPR003119">
    <property type="entry name" value="SAP_A"/>
</dbReference>
<keyword evidence="5 12" id="KW-0732">Signal</keyword>
<dbReference type="InterPro" id="IPR008139">
    <property type="entry name" value="SaposinB_dom"/>
</dbReference>
<evidence type="ECO:0000256" key="11">
    <source>
        <dbReference type="ARBA" id="ARBA00041785"/>
    </source>
</evidence>
<evidence type="ECO:0000256" key="6">
    <source>
        <dbReference type="ARBA" id="ARBA00022737"/>
    </source>
</evidence>
<reference evidence="15" key="1">
    <citation type="submission" date="2023-03" db="EMBL/GenBank/DDBJ databases">
        <title>Chromosome-level genomes of two armyworms, Mythimna separata and Mythimna loreyi, provide insights into the biosynthesis and reception of sex pheromones.</title>
        <authorList>
            <person name="Zhao H."/>
        </authorList>
    </citation>
    <scope>NUCLEOTIDE SEQUENCE</scope>
    <source>
        <strain evidence="15">BeijingLab</strain>
        <tissue evidence="15">Pupa</tissue>
    </source>
</reference>
<dbReference type="GO" id="GO:0006665">
    <property type="term" value="P:sphingolipid metabolic process"/>
    <property type="evidence" value="ECO:0007669"/>
    <property type="project" value="InterPro"/>
</dbReference>
<dbReference type="InterPro" id="IPR051428">
    <property type="entry name" value="Sphingo_Act-Surfact_Prot"/>
</dbReference>
<organism evidence="15 16">
    <name type="scientific">Mythimna separata</name>
    <name type="common">Oriental armyworm</name>
    <name type="synonym">Pseudaletia separata</name>
    <dbReference type="NCBI Taxonomy" id="271217"/>
    <lineage>
        <taxon>Eukaryota</taxon>
        <taxon>Metazoa</taxon>
        <taxon>Ecdysozoa</taxon>
        <taxon>Arthropoda</taxon>
        <taxon>Hexapoda</taxon>
        <taxon>Insecta</taxon>
        <taxon>Pterygota</taxon>
        <taxon>Neoptera</taxon>
        <taxon>Endopterygota</taxon>
        <taxon>Lepidoptera</taxon>
        <taxon>Glossata</taxon>
        <taxon>Ditrysia</taxon>
        <taxon>Noctuoidea</taxon>
        <taxon>Noctuidae</taxon>
        <taxon>Noctuinae</taxon>
        <taxon>Hadenini</taxon>
        <taxon>Mythimna</taxon>
    </lineage>
</organism>
<evidence type="ECO:0000256" key="10">
    <source>
        <dbReference type="ARBA" id="ARBA00041094"/>
    </source>
</evidence>
<dbReference type="SMART" id="SM00741">
    <property type="entry name" value="SapB"/>
    <property type="match status" value="7"/>
</dbReference>
<evidence type="ECO:0000256" key="4">
    <source>
        <dbReference type="ARBA" id="ARBA00022713"/>
    </source>
</evidence>
<accession>A0AAD8DU18</accession>
<keyword evidence="6" id="KW-0677">Repeat</keyword>
<dbReference type="Proteomes" id="UP001231518">
    <property type="component" value="Chromosome 12"/>
</dbReference>
<keyword evidence="16" id="KW-1185">Reference proteome</keyword>
<evidence type="ECO:0000256" key="12">
    <source>
        <dbReference type="SAM" id="SignalP"/>
    </source>
</evidence>
<evidence type="ECO:0000256" key="1">
    <source>
        <dbReference type="ARBA" id="ARBA00004364"/>
    </source>
</evidence>
<dbReference type="SUPFAM" id="SSF47862">
    <property type="entry name" value="Saposin"/>
    <property type="match status" value="7"/>
</dbReference>
<dbReference type="Pfam" id="PF05184">
    <property type="entry name" value="SapB_1"/>
    <property type="match status" value="4"/>
</dbReference>
<sequence length="980" mass="110521">MTNTLVFGLIALFCCTNLSFARQVPKECAKGPSVWCQSLKRGADCGAVGHCTSTVWEKQNEAVTANEVSNKFVKLFRQLKDVRELINEDYLASRVSSECQDVPYPVIAKMCKENTAQLQQYINHVLQSETSAETMCRLVGMCNNDKLDHVLSMNKKKPAVPKPNKHKGLIGSAQCTWGPSYWCSNFSTGHECKATHHCATKVWPKMTVPEDTDSICKICTDMVQQARDQLQSNETQEELKEVFEGSCQLIPIKIVAKECMKLADDFVPELVETLASEMNPQQVCTVAGLCNSARIDNLLEDFNTQLSLRVECNNCQRTVGTLRKKFDATSYEDFLLGLLQMCRKMDSLSDSCSMLVFKYYENIVQAVKQDLTPQSMCHVSGQCAYKFHQHDDFTFPAQFTDFRPTDDVPCELCEQLVKHLRDVMVANTTEIEFYRVLKGLCKQTGNFKNECLHLAEQYYPLIYKYLVDDLQADALCAMIGVCGNKTDEPIAPLMSGELAVKTMAITTTKLIGDDKKEDDKLARVPIPKQTNVRVIPAETAPPLPIERMFVSVPAPQGKAACSFCQYFLHYLQVELSDTTTEEEIFDAVDKACDKLPHSVNGECKQFVTQYGPAVVALLVQRIDPATICPALSLCPKTKENEVRRVDINSEKSNCPLCLFAVEQLETMLKNNRTEESIKKALDNLCTHLSTKLRTECVDFVDTYAPQLVEMLVADMDAQEICVYLKLCKDEVKDPLKVTKHSAIDRFHEKPKRMGDRNNFRGKSLLPTNMLVVANKDHDIETNEIYDNTVNGRAVRPPVSQKTVCVMCEFVMREIDDEIKDKHNEDEVKKVIHNVCKRMPKNIRAECDQFVEKYADMLISLLAQELQPEQVCEELKLCDNPSVAAVKEEILDCAVCEAVVMAVHKVLSNDKVDRNIVHIIEKSCALLPAKYNDRCHALLEIYGDSIIHLIEQIGTKGVCQKIGMCSPSDAAYVHMYREKRN</sequence>
<feature type="domain" description="Saposin A-type" evidence="14">
    <location>
        <begin position="168"/>
        <end position="208"/>
    </location>
</feature>
<dbReference type="Pfam" id="PF02199">
    <property type="entry name" value="SapA"/>
    <property type="match status" value="2"/>
</dbReference>
<dbReference type="PANTHER" id="PTHR11480">
    <property type="entry name" value="SAPOSIN-RELATED"/>
    <property type="match status" value="1"/>
</dbReference>
<proteinExistence type="predicted"/>
<evidence type="ECO:0000259" key="13">
    <source>
        <dbReference type="PROSITE" id="PS50015"/>
    </source>
</evidence>
<evidence type="ECO:0000256" key="8">
    <source>
        <dbReference type="ARBA" id="ARBA00023180"/>
    </source>
</evidence>
<evidence type="ECO:0000256" key="2">
    <source>
        <dbReference type="ARBA" id="ARBA00022439"/>
    </source>
</evidence>
<gene>
    <name evidence="15" type="ORF">PYW07_002119</name>
</gene>
<name>A0AAD8DU18_MYTSE</name>
<evidence type="ECO:0000256" key="5">
    <source>
        <dbReference type="ARBA" id="ARBA00022729"/>
    </source>
</evidence>
<comment type="subcellular location">
    <subcellularLocation>
        <location evidence="1">Secreted</location>
        <location evidence="1">Extracellular space</location>
        <location evidence="1">Surface film</location>
    </subcellularLocation>
</comment>
<feature type="domain" description="Saposin B-type" evidence="13">
    <location>
        <begin position="557"/>
        <end position="638"/>
    </location>
</feature>
<feature type="domain" description="Saposin B-type" evidence="13">
    <location>
        <begin position="888"/>
        <end position="968"/>
    </location>
</feature>
<dbReference type="InterPro" id="IPR007856">
    <property type="entry name" value="SapB_1"/>
</dbReference>
<dbReference type="InterPro" id="IPR008138">
    <property type="entry name" value="SapB_2"/>
</dbReference>
<evidence type="ECO:0000256" key="7">
    <source>
        <dbReference type="ARBA" id="ARBA00023157"/>
    </source>
</evidence>
<dbReference type="AlphaFoldDB" id="A0AAD8DU18"/>
<comment type="caution">
    <text evidence="15">The sequence shown here is derived from an EMBL/GenBank/DDBJ whole genome shotgun (WGS) entry which is preliminary data.</text>
</comment>
<keyword evidence="4" id="KW-0305">Gaseous exchange</keyword>
<feature type="chain" id="PRO_5042135431" description="Pulmonary surfactant-associated protein B" evidence="12">
    <location>
        <begin position="22"/>
        <end position="980"/>
    </location>
</feature>
<evidence type="ECO:0000256" key="3">
    <source>
        <dbReference type="ARBA" id="ARBA00022525"/>
    </source>
</evidence>
<dbReference type="GO" id="GO:0016020">
    <property type="term" value="C:membrane"/>
    <property type="evidence" value="ECO:0007669"/>
    <property type="project" value="GOC"/>
</dbReference>
<feature type="domain" description="Saposin A-type" evidence="14">
    <location>
        <begin position="21"/>
        <end position="61"/>
    </location>
</feature>
<dbReference type="FunFam" id="1.10.225.10:FF:000008">
    <property type="entry name" value="Pulmonary surfactant-associated protein B"/>
    <property type="match status" value="1"/>
</dbReference>
<keyword evidence="2" id="KW-0767">Surface film</keyword>
<dbReference type="FunFam" id="1.10.225.10:FF:000002">
    <property type="entry name" value="prosaposin isoform X2"/>
    <property type="match status" value="2"/>
</dbReference>
<dbReference type="PRINTS" id="PR01797">
    <property type="entry name" value="SAPOSIN"/>
</dbReference>
<dbReference type="InterPro" id="IPR008373">
    <property type="entry name" value="Saposin"/>
</dbReference>
<feature type="domain" description="Saposin B-type" evidence="13">
    <location>
        <begin position="650"/>
        <end position="731"/>
    </location>
</feature>
<feature type="domain" description="Saposin B-type" evidence="13">
    <location>
        <begin position="212"/>
        <end position="294"/>
    </location>
</feature>
<feature type="domain" description="Saposin B-type" evidence="13">
    <location>
        <begin position="406"/>
        <end position="486"/>
    </location>
</feature>
<dbReference type="InterPro" id="IPR011001">
    <property type="entry name" value="Saposin-like"/>
</dbReference>
<feature type="signal peptide" evidence="12">
    <location>
        <begin position="1"/>
        <end position="21"/>
    </location>
</feature>
<feature type="domain" description="Saposin B-type" evidence="13">
    <location>
        <begin position="308"/>
        <end position="387"/>
    </location>
</feature>
<dbReference type="PROSITE" id="PS51110">
    <property type="entry name" value="SAP_A"/>
    <property type="match status" value="2"/>
</dbReference>
<dbReference type="GO" id="GO:0005764">
    <property type="term" value="C:lysosome"/>
    <property type="evidence" value="ECO:0007669"/>
    <property type="project" value="InterPro"/>
</dbReference>
<protein>
    <recommendedName>
        <fullName evidence="10">Pulmonary surfactant-associated protein B</fullName>
    </recommendedName>
    <alternativeName>
        <fullName evidence="11">Pulmonary surfactant-associated proteolipid SPL(Phe)</fullName>
    </alternativeName>
</protein>
<dbReference type="PROSITE" id="PS50015">
    <property type="entry name" value="SAP_B"/>
    <property type="match status" value="8"/>
</dbReference>
<feature type="domain" description="Saposin B-type" evidence="13">
    <location>
        <begin position="62"/>
        <end position="146"/>
    </location>
</feature>
<keyword evidence="7" id="KW-1015">Disulfide bond</keyword>
<comment type="function">
    <text evidence="9">Pulmonary surfactant-associated proteins promote alveolar stability by lowering the surface tension at the air-liquid interface in the peripheral air spaces. SP-B increases the collapse pressure of palmitic acid to nearly 70 millinewtons per meter.</text>
</comment>
<dbReference type="PANTHER" id="PTHR11480:SF3">
    <property type="entry name" value="BCDNA.GH08312"/>
    <property type="match status" value="1"/>
</dbReference>
<evidence type="ECO:0000256" key="9">
    <source>
        <dbReference type="ARBA" id="ARBA00037221"/>
    </source>
</evidence>